<dbReference type="SUPFAM" id="SSF53335">
    <property type="entry name" value="S-adenosyl-L-methionine-dependent methyltransferases"/>
    <property type="match status" value="1"/>
</dbReference>
<keyword evidence="1" id="KW-0808">Transferase</keyword>
<protein>
    <submittedName>
        <fullName evidence="1">Putative methyltransferase</fullName>
    </submittedName>
</protein>
<keyword evidence="1" id="KW-0489">Methyltransferase</keyword>
<name>A0A6M3J7P5_9ZZZZ</name>
<sequence length="201" mass="23627">MDKSLIKSVSESQDEILRWIMQLYAPDGFDLDPTYSRGLFYKNIPKPLWKFDIAPQIEDTLYGDCTKHLPFEDGSLSSIVFDPPFIFGGKNGPHGKQGQDIMGRRFGIFFNYDAMKNMYCDSLAEFKRILRRGGYIFFKCQDFTDTKTTMTHCLVYQWATELGFYAEDLFILIARGGRLYNPQLTQRHARKFHSYWWVFKK</sequence>
<evidence type="ECO:0000313" key="2">
    <source>
        <dbReference type="EMBL" id="QJA84186.1"/>
    </source>
</evidence>
<reference evidence="1" key="1">
    <citation type="submission" date="2020-03" db="EMBL/GenBank/DDBJ databases">
        <title>The deep terrestrial virosphere.</title>
        <authorList>
            <person name="Holmfeldt K."/>
            <person name="Nilsson E."/>
            <person name="Simone D."/>
            <person name="Lopez-Fernandez M."/>
            <person name="Wu X."/>
            <person name="de Brujin I."/>
            <person name="Lundin D."/>
            <person name="Andersson A."/>
            <person name="Bertilsson S."/>
            <person name="Dopson M."/>
        </authorList>
    </citation>
    <scope>NUCLEOTIDE SEQUENCE</scope>
    <source>
        <strain evidence="2">MM415A00216</strain>
        <strain evidence="1">MM415B00427</strain>
    </source>
</reference>
<proteinExistence type="predicted"/>
<dbReference type="EMBL" id="MT142525">
    <property type="protein sequence ID" value="QJA84186.1"/>
    <property type="molecule type" value="Genomic_DNA"/>
</dbReference>
<accession>A0A6M3J7P5</accession>
<evidence type="ECO:0000313" key="1">
    <source>
        <dbReference type="EMBL" id="QJA65167.1"/>
    </source>
</evidence>
<dbReference type="AlphaFoldDB" id="A0A6M3J7P5"/>
<organism evidence="1">
    <name type="scientific">viral metagenome</name>
    <dbReference type="NCBI Taxonomy" id="1070528"/>
    <lineage>
        <taxon>unclassified sequences</taxon>
        <taxon>metagenomes</taxon>
        <taxon>organismal metagenomes</taxon>
    </lineage>
</organism>
<dbReference type="InterPro" id="IPR029063">
    <property type="entry name" value="SAM-dependent_MTases_sf"/>
</dbReference>
<gene>
    <name evidence="2" type="ORF">MM415A00216_0030</name>
    <name evidence="1" type="ORF">MM415B00427_0021</name>
</gene>
<dbReference type="Gene3D" id="3.40.50.150">
    <property type="entry name" value="Vaccinia Virus protein VP39"/>
    <property type="match status" value="1"/>
</dbReference>
<dbReference type="GO" id="GO:0008168">
    <property type="term" value="F:methyltransferase activity"/>
    <property type="evidence" value="ECO:0007669"/>
    <property type="project" value="UniProtKB-KW"/>
</dbReference>
<dbReference type="GO" id="GO:0032259">
    <property type="term" value="P:methylation"/>
    <property type="evidence" value="ECO:0007669"/>
    <property type="project" value="UniProtKB-KW"/>
</dbReference>
<dbReference type="EMBL" id="MT141533">
    <property type="protein sequence ID" value="QJA65167.1"/>
    <property type="molecule type" value="Genomic_DNA"/>
</dbReference>